<feature type="domain" description="Phage terminase large subunit N-terminal" evidence="1">
    <location>
        <begin position="32"/>
        <end position="231"/>
    </location>
</feature>
<accession>A0A8S5RY20</accession>
<name>A0A8S5RY20_9CAUD</name>
<dbReference type="Gene3D" id="3.40.50.300">
    <property type="entry name" value="P-loop containing nucleotide triphosphate hydrolases"/>
    <property type="match status" value="1"/>
</dbReference>
<dbReference type="InterPro" id="IPR035412">
    <property type="entry name" value="Terminase_L_N"/>
</dbReference>
<evidence type="ECO:0000259" key="1">
    <source>
        <dbReference type="Pfam" id="PF04466"/>
    </source>
</evidence>
<evidence type="ECO:0000259" key="2">
    <source>
        <dbReference type="Pfam" id="PF17288"/>
    </source>
</evidence>
<dbReference type="InterPro" id="IPR006437">
    <property type="entry name" value="Phage_terminase_lsu"/>
</dbReference>
<sequence length="423" mass="49339">MMSKKRIELINLIQPAFYKIHRQIHNHEFTHFWFAGGRGSTKSSKVSIDIPLLLIKNPSCHAVVLRRVGNTLRNSVYPQISWGINSLGLSNKFDKSISPLEFTYKKTGQKIFFLGCDDEMKIKSFKPPFGYVGMVWFEECNQFVSMEQIRSLLQSLLRGGSKYWVFYSYNPPKSRDNWVNLEVLHDEPDKIVNHSSYLTVPREWLGEQFILEAEKLKNKNYDRYRHEYLGEVTGNGGNVFDNVEDIRLTDKQIYEFDRLRYGIDFGFSIDPLAFTAMQFDAKHENLYIFDEIYQQKLKNSTLARMIKPKYKGALIYADSAEPKSIAELRDYGLNIIGAKKGPDSVEYGMKFLQDLNRIYIDRKRCPNTYNEFIKYEYEVNKNGEFISAYPDKNNHAIDSVRYALNDLITKRKLKVANKSMLGL</sequence>
<dbReference type="InterPro" id="IPR035413">
    <property type="entry name" value="Terminase_L_C"/>
</dbReference>
<dbReference type="PANTHER" id="PTHR39184:SF1">
    <property type="entry name" value="PBSX PHAGE TERMINASE LARGE SUBUNIT"/>
    <property type="match status" value="1"/>
</dbReference>
<protein>
    <submittedName>
        <fullName evidence="3">Terminase large subunit</fullName>
    </submittedName>
</protein>
<organism evidence="3">
    <name type="scientific">Siphoviridae sp. ctWdm1</name>
    <dbReference type="NCBI Taxonomy" id="2827883"/>
    <lineage>
        <taxon>Viruses</taxon>
        <taxon>Duplodnaviria</taxon>
        <taxon>Heunggongvirae</taxon>
        <taxon>Uroviricota</taxon>
        <taxon>Caudoviricetes</taxon>
    </lineage>
</organism>
<dbReference type="Pfam" id="PF17288">
    <property type="entry name" value="Terminase_3C"/>
    <property type="match status" value="1"/>
</dbReference>
<dbReference type="NCBIfam" id="TIGR01547">
    <property type="entry name" value="phage_term_2"/>
    <property type="match status" value="1"/>
</dbReference>
<dbReference type="PANTHER" id="PTHR39184">
    <property type="match status" value="1"/>
</dbReference>
<dbReference type="EMBL" id="BK032509">
    <property type="protein sequence ID" value="DAF43521.1"/>
    <property type="molecule type" value="Genomic_DNA"/>
</dbReference>
<evidence type="ECO:0000313" key="3">
    <source>
        <dbReference type="EMBL" id="DAF43521.1"/>
    </source>
</evidence>
<feature type="domain" description="Phage terminase large subunit C-terminal" evidence="2">
    <location>
        <begin position="264"/>
        <end position="406"/>
    </location>
</feature>
<dbReference type="Gene3D" id="3.30.420.280">
    <property type="match status" value="1"/>
</dbReference>
<dbReference type="InterPro" id="IPR052380">
    <property type="entry name" value="Viral_DNA_packaging_terminase"/>
</dbReference>
<reference evidence="3" key="1">
    <citation type="journal article" date="2021" name="Proc. Natl. Acad. Sci. U.S.A.">
        <title>A Catalog of Tens of Thousands of Viruses from Human Metagenomes Reveals Hidden Associations with Chronic Diseases.</title>
        <authorList>
            <person name="Tisza M.J."/>
            <person name="Buck C.B."/>
        </authorList>
    </citation>
    <scope>NUCLEOTIDE SEQUENCE</scope>
    <source>
        <strain evidence="3">CtWdm1</strain>
    </source>
</reference>
<dbReference type="Pfam" id="PF04466">
    <property type="entry name" value="Terminase_3"/>
    <property type="match status" value="1"/>
</dbReference>
<dbReference type="InterPro" id="IPR027417">
    <property type="entry name" value="P-loop_NTPase"/>
</dbReference>
<proteinExistence type="predicted"/>